<dbReference type="Pfam" id="PF00486">
    <property type="entry name" value="Trans_reg_C"/>
    <property type="match status" value="1"/>
</dbReference>
<feature type="domain" description="OmpR/PhoB-type" evidence="5">
    <location>
        <begin position="132"/>
        <end position="226"/>
    </location>
</feature>
<dbReference type="PANTHER" id="PTHR48111:SF38">
    <property type="entry name" value="TWO-COMPONENT RESPONSE REGULATOR"/>
    <property type="match status" value="1"/>
</dbReference>
<dbReference type="SMART" id="SM00448">
    <property type="entry name" value="REC"/>
    <property type="match status" value="1"/>
</dbReference>
<evidence type="ECO:0000313" key="7">
    <source>
        <dbReference type="Proteomes" id="UP000326546"/>
    </source>
</evidence>
<dbReference type="InterPro" id="IPR001867">
    <property type="entry name" value="OmpR/PhoB-type_DNA-bd"/>
</dbReference>
<evidence type="ECO:0000256" key="3">
    <source>
        <dbReference type="PROSITE-ProRule" id="PRU01091"/>
    </source>
</evidence>
<dbReference type="KEGG" id="serw:FY030_14250"/>
<dbReference type="GO" id="GO:0005829">
    <property type="term" value="C:cytosol"/>
    <property type="evidence" value="ECO:0007669"/>
    <property type="project" value="TreeGrafter"/>
</dbReference>
<dbReference type="GO" id="GO:0000976">
    <property type="term" value="F:transcription cis-regulatory region binding"/>
    <property type="evidence" value="ECO:0007669"/>
    <property type="project" value="TreeGrafter"/>
</dbReference>
<dbReference type="Pfam" id="PF00072">
    <property type="entry name" value="Response_reg"/>
    <property type="match status" value="1"/>
</dbReference>
<feature type="domain" description="Response regulatory" evidence="4">
    <location>
        <begin position="3"/>
        <end position="117"/>
    </location>
</feature>
<reference evidence="6 7" key="1">
    <citation type="submission" date="2019-09" db="EMBL/GenBank/DDBJ databases">
        <title>Serinicoccus pratensis sp. nov., isolated from meadow soil.</title>
        <authorList>
            <person name="Zhang W."/>
        </authorList>
    </citation>
    <scope>NUCLEOTIDE SEQUENCE [LARGE SCALE GENOMIC DNA]</scope>
    <source>
        <strain evidence="6 7">W204</strain>
    </source>
</reference>
<name>A0A5J6V948_9MICO</name>
<dbReference type="SUPFAM" id="SSF46894">
    <property type="entry name" value="C-terminal effector domain of the bipartite response regulators"/>
    <property type="match status" value="1"/>
</dbReference>
<dbReference type="GO" id="GO:0000156">
    <property type="term" value="F:phosphorelay response regulator activity"/>
    <property type="evidence" value="ECO:0007669"/>
    <property type="project" value="TreeGrafter"/>
</dbReference>
<dbReference type="GO" id="GO:0006355">
    <property type="term" value="P:regulation of DNA-templated transcription"/>
    <property type="evidence" value="ECO:0007669"/>
    <property type="project" value="InterPro"/>
</dbReference>
<dbReference type="PROSITE" id="PS51755">
    <property type="entry name" value="OMPR_PHOB"/>
    <property type="match status" value="1"/>
</dbReference>
<evidence type="ECO:0000259" key="4">
    <source>
        <dbReference type="PROSITE" id="PS50110"/>
    </source>
</evidence>
<dbReference type="InterPro" id="IPR001789">
    <property type="entry name" value="Sig_transdc_resp-reg_receiver"/>
</dbReference>
<dbReference type="SMART" id="SM00862">
    <property type="entry name" value="Trans_reg_C"/>
    <property type="match status" value="1"/>
</dbReference>
<dbReference type="InterPro" id="IPR039420">
    <property type="entry name" value="WalR-like"/>
</dbReference>
<dbReference type="CDD" id="cd00383">
    <property type="entry name" value="trans_reg_C"/>
    <property type="match status" value="1"/>
</dbReference>
<evidence type="ECO:0000313" key="6">
    <source>
        <dbReference type="EMBL" id="QFG69706.1"/>
    </source>
</evidence>
<dbReference type="InterPro" id="IPR011006">
    <property type="entry name" value="CheY-like_superfamily"/>
</dbReference>
<keyword evidence="1 3" id="KW-0238">DNA-binding</keyword>
<keyword evidence="7" id="KW-1185">Reference proteome</keyword>
<dbReference type="PANTHER" id="PTHR48111">
    <property type="entry name" value="REGULATOR OF RPOS"/>
    <property type="match status" value="1"/>
</dbReference>
<dbReference type="EMBL" id="CP044427">
    <property type="protein sequence ID" value="QFG69706.1"/>
    <property type="molecule type" value="Genomic_DNA"/>
</dbReference>
<organism evidence="6 7">
    <name type="scientific">Ornithinimicrobium pratense</name>
    <dbReference type="NCBI Taxonomy" id="2593973"/>
    <lineage>
        <taxon>Bacteria</taxon>
        <taxon>Bacillati</taxon>
        <taxon>Actinomycetota</taxon>
        <taxon>Actinomycetes</taxon>
        <taxon>Micrococcales</taxon>
        <taxon>Ornithinimicrobiaceae</taxon>
        <taxon>Ornithinimicrobium</taxon>
    </lineage>
</organism>
<dbReference type="Gene3D" id="3.40.50.2300">
    <property type="match status" value="1"/>
</dbReference>
<dbReference type="PROSITE" id="PS50110">
    <property type="entry name" value="RESPONSE_REGULATORY"/>
    <property type="match status" value="1"/>
</dbReference>
<evidence type="ECO:0000256" key="2">
    <source>
        <dbReference type="PROSITE-ProRule" id="PRU00169"/>
    </source>
</evidence>
<keyword evidence="2" id="KW-0597">Phosphoprotein</keyword>
<sequence length="226" mass="24969">MQHILIAEDEEGIARIIERGLRAEGHRTTVVTDGLAALEAATAGNIDLLVLDVGLPKMDGFTVLRMLRTMEEPVPVIMCTARDSVEDTVHGLDWGAEDYIAKPFRVEELVARVRLRLRQHADMQGGSVEVDNGVLNASGVVLDPAARTVTVDEAPVELSTREFELAKELMSHAGQTLSREQLLDRVWGYEVTGSSNVVDVYIRYLRAKLGTERIVTVRGIGYRFVT</sequence>
<dbReference type="OrthoDB" id="9812490at2"/>
<accession>A0A5J6V948</accession>
<proteinExistence type="predicted"/>
<dbReference type="Gene3D" id="6.10.250.690">
    <property type="match status" value="1"/>
</dbReference>
<dbReference type="Proteomes" id="UP000326546">
    <property type="component" value="Chromosome"/>
</dbReference>
<feature type="modified residue" description="4-aspartylphosphate" evidence="2">
    <location>
        <position position="52"/>
    </location>
</feature>
<evidence type="ECO:0000256" key="1">
    <source>
        <dbReference type="ARBA" id="ARBA00023125"/>
    </source>
</evidence>
<gene>
    <name evidence="6" type="ORF">FY030_14250</name>
</gene>
<dbReference type="InterPro" id="IPR016032">
    <property type="entry name" value="Sig_transdc_resp-reg_C-effctor"/>
</dbReference>
<dbReference type="RefSeq" id="WP_158062200.1">
    <property type="nucleotide sequence ID" value="NZ_CP044427.1"/>
</dbReference>
<protein>
    <submittedName>
        <fullName evidence="6">Response regulator transcription factor</fullName>
    </submittedName>
</protein>
<dbReference type="AlphaFoldDB" id="A0A5J6V948"/>
<dbReference type="Gene3D" id="1.10.10.10">
    <property type="entry name" value="Winged helix-like DNA-binding domain superfamily/Winged helix DNA-binding domain"/>
    <property type="match status" value="1"/>
</dbReference>
<dbReference type="GO" id="GO:0032993">
    <property type="term" value="C:protein-DNA complex"/>
    <property type="evidence" value="ECO:0007669"/>
    <property type="project" value="TreeGrafter"/>
</dbReference>
<dbReference type="CDD" id="cd17574">
    <property type="entry name" value="REC_OmpR"/>
    <property type="match status" value="1"/>
</dbReference>
<dbReference type="InterPro" id="IPR036388">
    <property type="entry name" value="WH-like_DNA-bd_sf"/>
</dbReference>
<feature type="DNA-binding region" description="OmpR/PhoB-type" evidence="3">
    <location>
        <begin position="132"/>
        <end position="226"/>
    </location>
</feature>
<dbReference type="SUPFAM" id="SSF52172">
    <property type="entry name" value="CheY-like"/>
    <property type="match status" value="1"/>
</dbReference>
<evidence type="ECO:0000259" key="5">
    <source>
        <dbReference type="PROSITE" id="PS51755"/>
    </source>
</evidence>